<comment type="caution">
    <text evidence="1">The sequence shown here is derived from an EMBL/GenBank/DDBJ whole genome shotgun (WGS) entry which is preliminary data.</text>
</comment>
<dbReference type="CDD" id="cd08026">
    <property type="entry name" value="DUF326"/>
    <property type="match status" value="1"/>
</dbReference>
<dbReference type="PANTHER" id="PTHR37310">
    <property type="entry name" value="CYTOPLASMIC PROTEIN-RELATED"/>
    <property type="match status" value="1"/>
</dbReference>
<sequence>MAHQQFQSCIDACNECAVACNHCATACLQEPDVKMMARCSALDIECAAICQLAAASMARGGEFASAICAVCADICEACGDECAKHSMAHCQDCAKACQRCAQECRKMSGQGAGARADAALGVHAH</sequence>
<organism evidence="1 2">
    <name type="scientific">Piscinibacter terrae</name>
    <dbReference type="NCBI Taxonomy" id="2496871"/>
    <lineage>
        <taxon>Bacteria</taxon>
        <taxon>Pseudomonadati</taxon>
        <taxon>Pseudomonadota</taxon>
        <taxon>Betaproteobacteria</taxon>
        <taxon>Burkholderiales</taxon>
        <taxon>Sphaerotilaceae</taxon>
        <taxon>Piscinibacter</taxon>
    </lineage>
</organism>
<dbReference type="InterPro" id="IPR044543">
    <property type="entry name" value="YHJQ-like"/>
</dbReference>
<protein>
    <submittedName>
        <fullName evidence="1">Four-helix bundle copper-binding protein</fullName>
    </submittedName>
</protein>
<dbReference type="Pfam" id="PF03860">
    <property type="entry name" value="Csp"/>
    <property type="match status" value="1"/>
</dbReference>
<dbReference type="OrthoDB" id="5396211at2"/>
<name>A0A3N7JSJ4_9BURK</name>
<evidence type="ECO:0000313" key="1">
    <source>
        <dbReference type="EMBL" id="RQP21975.1"/>
    </source>
</evidence>
<gene>
    <name evidence="1" type="ORF">DZC73_25500</name>
</gene>
<keyword evidence="2" id="KW-1185">Reference proteome</keyword>
<dbReference type="PANTHER" id="PTHR37310:SF1">
    <property type="entry name" value="CYTOPLASMIC PROTEIN"/>
    <property type="match status" value="1"/>
</dbReference>
<evidence type="ECO:0000313" key="2">
    <source>
        <dbReference type="Proteomes" id="UP000267464"/>
    </source>
</evidence>
<dbReference type="AlphaFoldDB" id="A0A3N7JSJ4"/>
<dbReference type="EMBL" id="QUSW01000009">
    <property type="protein sequence ID" value="RQP21975.1"/>
    <property type="molecule type" value="Genomic_DNA"/>
</dbReference>
<reference evidence="1 2" key="1">
    <citation type="submission" date="2018-08" db="EMBL/GenBank/DDBJ databases">
        <authorList>
            <person name="Khan S.A."/>
            <person name="Jeon C.O."/>
            <person name="Chun B.H."/>
            <person name="Jeong S.E."/>
        </authorList>
    </citation>
    <scope>NUCLEOTIDE SEQUENCE [LARGE SCALE GENOMIC DNA]</scope>
    <source>
        <strain evidence="1 2">S-16</strain>
    </source>
</reference>
<dbReference type="Gene3D" id="1.20.1270.360">
    <property type="match status" value="1"/>
</dbReference>
<dbReference type="Proteomes" id="UP000267464">
    <property type="component" value="Unassembled WGS sequence"/>
</dbReference>
<proteinExistence type="predicted"/>
<dbReference type="InterPro" id="IPR005560">
    <property type="entry name" value="Csp_YhjQ"/>
</dbReference>
<reference evidence="1 2" key="2">
    <citation type="submission" date="2018-12" db="EMBL/GenBank/DDBJ databases">
        <title>Rhizobacter gummiphilus sp. nov., a rubber-degrading bacterium isolated from the soil of a botanical garden in Japan.</title>
        <authorList>
            <person name="Shunsuke S.S."/>
        </authorList>
    </citation>
    <scope>NUCLEOTIDE SEQUENCE [LARGE SCALE GENOMIC DNA]</scope>
    <source>
        <strain evidence="1 2">S-16</strain>
    </source>
</reference>
<accession>A0A3N7JSJ4</accession>